<dbReference type="Proteomes" id="UP000279275">
    <property type="component" value="Unassembled WGS sequence"/>
</dbReference>
<sequence length="239" mass="25367">MTPDTPPDDRLAAARPSAEHPADGLPLLTPPNSLPLETIGPDGPLPTLGHAADPCERGDAARNRRLLLDAAQALVRELGADAVTMDAVAKRAGVGKGTVFRRFGSRAGLMLSLLDHSDRQLQAAYMFGPPPLGPDAPPVDRLIAYGRARLADVEVEGELRRAADLPGRYTVPPYHVAKTHVSLLLRQAGATGDIGLLADTLLGTLDAALVLHQIQVLGYSPAQIGNHWEHLVRTVTRPS</sequence>
<evidence type="ECO:0000313" key="5">
    <source>
        <dbReference type="EMBL" id="RMI35376.1"/>
    </source>
</evidence>
<dbReference type="SUPFAM" id="SSF46689">
    <property type="entry name" value="Homeodomain-like"/>
    <property type="match status" value="1"/>
</dbReference>
<organism evidence="5 6">
    <name type="scientific">Nocardia stercoris</name>
    <dbReference type="NCBI Taxonomy" id="2483361"/>
    <lineage>
        <taxon>Bacteria</taxon>
        <taxon>Bacillati</taxon>
        <taxon>Actinomycetota</taxon>
        <taxon>Actinomycetes</taxon>
        <taxon>Mycobacteriales</taxon>
        <taxon>Nocardiaceae</taxon>
        <taxon>Nocardia</taxon>
    </lineage>
</organism>
<evidence type="ECO:0000256" key="3">
    <source>
        <dbReference type="SAM" id="MobiDB-lite"/>
    </source>
</evidence>
<dbReference type="InterPro" id="IPR009057">
    <property type="entry name" value="Homeodomain-like_sf"/>
</dbReference>
<evidence type="ECO:0000313" key="6">
    <source>
        <dbReference type="Proteomes" id="UP000279275"/>
    </source>
</evidence>
<keyword evidence="1 2" id="KW-0238">DNA-binding</keyword>
<feature type="DNA-binding region" description="H-T-H motif" evidence="2">
    <location>
        <begin position="84"/>
        <end position="103"/>
    </location>
</feature>
<dbReference type="PRINTS" id="PR00455">
    <property type="entry name" value="HTHTETR"/>
</dbReference>
<dbReference type="EMBL" id="RFFH01000001">
    <property type="protein sequence ID" value="RMI35376.1"/>
    <property type="molecule type" value="Genomic_DNA"/>
</dbReference>
<dbReference type="InterPro" id="IPR001647">
    <property type="entry name" value="HTH_TetR"/>
</dbReference>
<evidence type="ECO:0000259" key="4">
    <source>
        <dbReference type="PROSITE" id="PS50977"/>
    </source>
</evidence>
<dbReference type="RefSeq" id="WP_122186351.1">
    <property type="nucleotide sequence ID" value="NZ_RFFH01000001.1"/>
</dbReference>
<proteinExistence type="predicted"/>
<evidence type="ECO:0000256" key="1">
    <source>
        <dbReference type="ARBA" id="ARBA00023125"/>
    </source>
</evidence>
<dbReference type="Gene3D" id="1.10.357.10">
    <property type="entry name" value="Tetracycline Repressor, domain 2"/>
    <property type="match status" value="1"/>
</dbReference>
<dbReference type="GO" id="GO:0003700">
    <property type="term" value="F:DNA-binding transcription factor activity"/>
    <property type="evidence" value="ECO:0007669"/>
    <property type="project" value="TreeGrafter"/>
</dbReference>
<reference evidence="5 6" key="1">
    <citation type="submission" date="2018-10" db="EMBL/GenBank/DDBJ databases">
        <title>Isolation from cow dung.</title>
        <authorList>
            <person name="Ling L."/>
        </authorList>
    </citation>
    <scope>NUCLEOTIDE SEQUENCE [LARGE SCALE GENOMIC DNA]</scope>
    <source>
        <strain evidence="5 6">NEAU-LL90</strain>
    </source>
</reference>
<dbReference type="PANTHER" id="PTHR30055:SF209">
    <property type="entry name" value="POSSIBLE TRANSCRIPTIONAL REGULATORY PROTEIN (PROBABLY TETR-FAMILY)"/>
    <property type="match status" value="1"/>
</dbReference>
<name>A0A3M2LE97_9NOCA</name>
<gene>
    <name evidence="5" type="ORF">EBN03_03640</name>
</gene>
<dbReference type="Pfam" id="PF00440">
    <property type="entry name" value="TetR_N"/>
    <property type="match status" value="1"/>
</dbReference>
<feature type="region of interest" description="Disordered" evidence="3">
    <location>
        <begin position="1"/>
        <end position="32"/>
    </location>
</feature>
<dbReference type="InterPro" id="IPR050109">
    <property type="entry name" value="HTH-type_TetR-like_transc_reg"/>
</dbReference>
<dbReference type="PROSITE" id="PS50977">
    <property type="entry name" value="HTH_TETR_2"/>
    <property type="match status" value="1"/>
</dbReference>
<comment type="caution">
    <text evidence="5">The sequence shown here is derived from an EMBL/GenBank/DDBJ whole genome shotgun (WGS) entry which is preliminary data.</text>
</comment>
<dbReference type="PANTHER" id="PTHR30055">
    <property type="entry name" value="HTH-TYPE TRANSCRIPTIONAL REGULATOR RUTR"/>
    <property type="match status" value="1"/>
</dbReference>
<feature type="compositionally biased region" description="Basic and acidic residues" evidence="3">
    <location>
        <begin position="7"/>
        <end position="22"/>
    </location>
</feature>
<feature type="domain" description="HTH tetR-type" evidence="4">
    <location>
        <begin position="61"/>
        <end position="121"/>
    </location>
</feature>
<dbReference type="OrthoDB" id="4542210at2"/>
<keyword evidence="6" id="KW-1185">Reference proteome</keyword>
<dbReference type="AlphaFoldDB" id="A0A3M2LE97"/>
<evidence type="ECO:0000256" key="2">
    <source>
        <dbReference type="PROSITE-ProRule" id="PRU00335"/>
    </source>
</evidence>
<accession>A0A3M2LE97</accession>
<protein>
    <submittedName>
        <fullName evidence="5">TetR/AcrR family transcriptional regulator</fullName>
    </submittedName>
</protein>
<dbReference type="GO" id="GO:0000976">
    <property type="term" value="F:transcription cis-regulatory region binding"/>
    <property type="evidence" value="ECO:0007669"/>
    <property type="project" value="TreeGrafter"/>
</dbReference>